<dbReference type="InterPro" id="IPR052055">
    <property type="entry name" value="Hepadnavirus_pol/RT"/>
</dbReference>
<dbReference type="Gene3D" id="3.10.10.10">
    <property type="entry name" value="HIV Type 1 Reverse Transcriptase, subunit A, domain 1"/>
    <property type="match status" value="1"/>
</dbReference>
<protein>
    <recommendedName>
        <fullName evidence="2">ribonuclease H</fullName>
        <ecNumber evidence="2">3.1.26.4</ecNumber>
    </recommendedName>
</protein>
<sequence>MAAVSNVIPFGLLFMRPLQWCLKTKGVLPEGKPALHDQGHAAMPTCLGHVEKTLVLVSGPGAGSSLSPCMLATDASLIGWGVVMSGPPARGLWSSHHPDLRALGRLACQPCRCFRAQRSPASPHLSLPPGNVAELGSSTPLRGSLQQLVRLSPAGHPFQDTELAAHTRGQSRETERGYRIQFGAPPPPFYGVSTVVSPEQGLVMEQEVETHLRKEATEVVPPHERESGFYSRYFIVPKKDGGLRPILDLRLLNRSVKRLKFKMLTIKQVVSQIRSEDWFVTIDLKDAYFHVSILPQHRKFLRFAFRGEAYQYRVLSFGLALSPRTFTKCVDAALAPLRLQGIRILNFIDDWLILAQSEMVAVRHRDVVLAHMKALGLRLNAKKSVLSPLQRTTYLGVVWNLTTMQAHLSPARIESILTAVKRVKLGRSLTVKQFQQLLGLMAAASNAIPFGLLYMRPLQWWLKTRGFSPRGNPFCMIKVTRQCLRAVDMWKKPWFLSQGPVLGAPCRRVTLATDASLTGWGAVMSGHPVRGLWSSRHLTWHISCLEMLAVFRVLKHFLPDLIGHHVLVRTDNTAVDKLLSLRAVHVPGHLNMGADILSRQGLRPGEWMLHREVLHGGLDAISTDVAEASSEPEFWNLWVWPLGGTPHSAPGLSTEVVETILQSRAPSSRKLYALKWKPFTSWCGDRQQDSVNCPVGTVLRFLQDRFSTGFAHSTLKVYVAAISAYYAPLGGSSVGRNPLVTRFLRGALRPRPLARCSLLSVVGMLFHSFESSDPPFLGLCSFTLGRDLKSGNETLRLGPYFWHPCSACFSIQKLPAACTARAFKLPGLYVTPPVTSRFSIGLLHTCFRAWSSWRRSPSVSTQRLVPSGNRGYIRNLRRFGCILWDDCPAGKSIDH</sequence>
<dbReference type="InterPro" id="IPR043502">
    <property type="entry name" value="DNA/RNA_pol_sf"/>
</dbReference>
<dbReference type="Pfam" id="PF00078">
    <property type="entry name" value="RVT_1"/>
    <property type="match status" value="1"/>
</dbReference>
<dbReference type="Gene3D" id="1.10.150.130">
    <property type="match status" value="1"/>
</dbReference>
<evidence type="ECO:0000313" key="12">
    <source>
        <dbReference type="Proteomes" id="UP000830375"/>
    </source>
</evidence>
<keyword evidence="3" id="KW-0808">Transferase</keyword>
<accession>A0ABQ8LXW6</accession>
<organism evidence="11 12">
    <name type="scientific">Labeo rohita</name>
    <name type="common">Indian major carp</name>
    <name type="synonym">Cyprinus rohita</name>
    <dbReference type="NCBI Taxonomy" id="84645"/>
    <lineage>
        <taxon>Eukaryota</taxon>
        <taxon>Metazoa</taxon>
        <taxon>Chordata</taxon>
        <taxon>Craniata</taxon>
        <taxon>Vertebrata</taxon>
        <taxon>Euteleostomi</taxon>
        <taxon>Actinopterygii</taxon>
        <taxon>Neopterygii</taxon>
        <taxon>Teleostei</taxon>
        <taxon>Ostariophysi</taxon>
        <taxon>Cypriniformes</taxon>
        <taxon>Cyprinidae</taxon>
        <taxon>Labeoninae</taxon>
        <taxon>Labeonini</taxon>
        <taxon>Labeo</taxon>
    </lineage>
</organism>
<evidence type="ECO:0000256" key="5">
    <source>
        <dbReference type="ARBA" id="ARBA00022722"/>
    </source>
</evidence>
<dbReference type="SUPFAM" id="SSF47823">
    <property type="entry name" value="lambda integrase-like, N-terminal domain"/>
    <property type="match status" value="1"/>
</dbReference>
<evidence type="ECO:0000256" key="6">
    <source>
        <dbReference type="ARBA" id="ARBA00022759"/>
    </source>
</evidence>
<dbReference type="PROSITE" id="PS50878">
    <property type="entry name" value="RT_POL"/>
    <property type="match status" value="1"/>
</dbReference>
<evidence type="ECO:0000313" key="11">
    <source>
        <dbReference type="EMBL" id="KAI2655478.1"/>
    </source>
</evidence>
<dbReference type="Pfam" id="PF17917">
    <property type="entry name" value="RT_RNaseH"/>
    <property type="match status" value="1"/>
</dbReference>
<dbReference type="Gene3D" id="3.30.70.270">
    <property type="match status" value="1"/>
</dbReference>
<evidence type="ECO:0000256" key="4">
    <source>
        <dbReference type="ARBA" id="ARBA00022695"/>
    </source>
</evidence>
<keyword evidence="7" id="KW-0378">Hydrolase</keyword>
<gene>
    <name evidence="11" type="ORF">H4Q32_017884</name>
</gene>
<evidence type="ECO:0000256" key="3">
    <source>
        <dbReference type="ARBA" id="ARBA00022679"/>
    </source>
</evidence>
<dbReference type="PANTHER" id="PTHR33050:SF7">
    <property type="entry name" value="RIBONUCLEASE H"/>
    <property type="match status" value="1"/>
</dbReference>
<evidence type="ECO:0000259" key="10">
    <source>
        <dbReference type="PROSITE" id="PS50878"/>
    </source>
</evidence>
<dbReference type="SUPFAM" id="SSF56672">
    <property type="entry name" value="DNA/RNA polymerases"/>
    <property type="match status" value="1"/>
</dbReference>
<dbReference type="PANTHER" id="PTHR33050">
    <property type="entry name" value="REVERSE TRANSCRIPTASE DOMAIN-CONTAINING PROTEIN"/>
    <property type="match status" value="1"/>
</dbReference>
<keyword evidence="12" id="KW-1185">Reference proteome</keyword>
<keyword evidence="5" id="KW-0540">Nuclease</keyword>
<evidence type="ECO:0000256" key="2">
    <source>
        <dbReference type="ARBA" id="ARBA00012180"/>
    </source>
</evidence>
<keyword evidence="9" id="KW-0238">DNA-binding</keyword>
<dbReference type="InterPro" id="IPR041373">
    <property type="entry name" value="RT_RNaseH"/>
</dbReference>
<keyword evidence="4" id="KW-0548">Nucleotidyltransferase</keyword>
<dbReference type="Proteomes" id="UP000830375">
    <property type="component" value="Unassembled WGS sequence"/>
</dbReference>
<proteinExistence type="inferred from homology"/>
<dbReference type="CDD" id="cd09275">
    <property type="entry name" value="RNase_HI_RT_DIRS1"/>
    <property type="match status" value="1"/>
</dbReference>
<name>A0ABQ8LXW6_LABRO</name>
<dbReference type="InterPro" id="IPR010998">
    <property type="entry name" value="Integrase_recombinase_N"/>
</dbReference>
<dbReference type="EMBL" id="JACTAM010000016">
    <property type="protein sequence ID" value="KAI2655478.1"/>
    <property type="molecule type" value="Genomic_DNA"/>
</dbReference>
<feature type="domain" description="Reverse transcriptase" evidence="10">
    <location>
        <begin position="217"/>
        <end position="399"/>
    </location>
</feature>
<comment type="caution">
    <text evidence="11">The sequence shown here is derived from an EMBL/GenBank/DDBJ whole genome shotgun (WGS) entry which is preliminary data.</text>
</comment>
<keyword evidence="6" id="KW-0255">Endonuclease</keyword>
<evidence type="ECO:0000256" key="7">
    <source>
        <dbReference type="ARBA" id="ARBA00022801"/>
    </source>
</evidence>
<reference evidence="11 12" key="1">
    <citation type="submission" date="2022-01" db="EMBL/GenBank/DDBJ databases">
        <title>A high-quality chromosome-level genome assembly of rohu carp, Labeo rohita.</title>
        <authorList>
            <person name="Arick M.A. II"/>
            <person name="Hsu C.-Y."/>
            <person name="Magbanua Z."/>
            <person name="Pechanova O."/>
            <person name="Grover C."/>
            <person name="Miller E."/>
            <person name="Thrash A."/>
            <person name="Ezzel L."/>
            <person name="Alam S."/>
            <person name="Benzie J."/>
            <person name="Hamilton M."/>
            <person name="Karsi A."/>
            <person name="Lawrence M.L."/>
            <person name="Peterson D.G."/>
        </authorList>
    </citation>
    <scope>NUCLEOTIDE SEQUENCE [LARGE SCALE GENOMIC DNA]</scope>
    <source>
        <strain evidence="12">BAU-BD-2019</strain>
        <tissue evidence="11">Blood</tissue>
    </source>
</reference>
<dbReference type="InterPro" id="IPR000477">
    <property type="entry name" value="RT_dom"/>
</dbReference>
<evidence type="ECO:0000256" key="8">
    <source>
        <dbReference type="ARBA" id="ARBA00022918"/>
    </source>
</evidence>
<evidence type="ECO:0000256" key="1">
    <source>
        <dbReference type="ARBA" id="ARBA00010879"/>
    </source>
</evidence>
<keyword evidence="8" id="KW-0695">RNA-directed DNA polymerase</keyword>
<dbReference type="InterPro" id="IPR043128">
    <property type="entry name" value="Rev_trsase/Diguanyl_cyclase"/>
</dbReference>
<dbReference type="CDD" id="cd03714">
    <property type="entry name" value="RT_DIRS1"/>
    <property type="match status" value="1"/>
</dbReference>
<dbReference type="EC" id="3.1.26.4" evidence="2"/>
<comment type="similarity">
    <text evidence="1">Belongs to the beta type-B retroviral polymerase family. HERV class-II K(HML-2) pol subfamily.</text>
</comment>
<evidence type="ECO:0000256" key="9">
    <source>
        <dbReference type="ARBA" id="ARBA00023125"/>
    </source>
</evidence>